<evidence type="ECO:0000256" key="6">
    <source>
        <dbReference type="ARBA" id="ARBA00022918"/>
    </source>
</evidence>
<dbReference type="Proteomes" id="UP000257109">
    <property type="component" value="Unassembled WGS sequence"/>
</dbReference>
<organism evidence="8 9">
    <name type="scientific">Mucuna pruriens</name>
    <name type="common">Velvet bean</name>
    <name type="synonym">Dolichos pruriens</name>
    <dbReference type="NCBI Taxonomy" id="157652"/>
    <lineage>
        <taxon>Eukaryota</taxon>
        <taxon>Viridiplantae</taxon>
        <taxon>Streptophyta</taxon>
        <taxon>Embryophyta</taxon>
        <taxon>Tracheophyta</taxon>
        <taxon>Spermatophyta</taxon>
        <taxon>Magnoliopsida</taxon>
        <taxon>eudicotyledons</taxon>
        <taxon>Gunneridae</taxon>
        <taxon>Pentapetalae</taxon>
        <taxon>rosids</taxon>
        <taxon>fabids</taxon>
        <taxon>Fabales</taxon>
        <taxon>Fabaceae</taxon>
        <taxon>Papilionoideae</taxon>
        <taxon>50 kb inversion clade</taxon>
        <taxon>NPAAA clade</taxon>
        <taxon>indigoferoid/millettioid clade</taxon>
        <taxon>Phaseoleae</taxon>
        <taxon>Mucuna</taxon>
    </lineage>
</organism>
<dbReference type="EMBL" id="QJKJ01006801">
    <property type="protein sequence ID" value="RDX85426.1"/>
    <property type="molecule type" value="Genomic_DNA"/>
</dbReference>
<dbReference type="OrthoDB" id="425619at2759"/>
<dbReference type="PANTHER" id="PTHR34072">
    <property type="entry name" value="ENZYMATIC POLYPROTEIN-RELATED"/>
    <property type="match status" value="1"/>
</dbReference>
<dbReference type="Pfam" id="PF17917">
    <property type="entry name" value="RT_RNaseH"/>
    <property type="match status" value="1"/>
</dbReference>
<keyword evidence="1" id="KW-0808">Transferase</keyword>
<evidence type="ECO:0000256" key="4">
    <source>
        <dbReference type="ARBA" id="ARBA00022759"/>
    </source>
</evidence>
<dbReference type="GO" id="GO:0004519">
    <property type="term" value="F:endonuclease activity"/>
    <property type="evidence" value="ECO:0007669"/>
    <property type="project" value="UniProtKB-KW"/>
</dbReference>
<dbReference type="SUPFAM" id="SSF56672">
    <property type="entry name" value="DNA/RNA polymerases"/>
    <property type="match status" value="1"/>
</dbReference>
<protein>
    <recommendedName>
        <fullName evidence="7">Reverse transcriptase RNase H-like domain-containing protein</fullName>
    </recommendedName>
</protein>
<accession>A0A371G4C5</accession>
<evidence type="ECO:0000313" key="8">
    <source>
        <dbReference type="EMBL" id="RDX85426.1"/>
    </source>
</evidence>
<evidence type="ECO:0000256" key="1">
    <source>
        <dbReference type="ARBA" id="ARBA00022679"/>
    </source>
</evidence>
<evidence type="ECO:0000256" key="5">
    <source>
        <dbReference type="ARBA" id="ARBA00022801"/>
    </source>
</evidence>
<keyword evidence="9" id="KW-1185">Reference proteome</keyword>
<keyword evidence="2" id="KW-0548">Nucleotidyltransferase</keyword>
<dbReference type="PANTHER" id="PTHR34072:SF57">
    <property type="entry name" value="RNA-DIRECTED DNA POLYMERASE"/>
    <property type="match status" value="1"/>
</dbReference>
<feature type="domain" description="Reverse transcriptase RNase H-like" evidence="7">
    <location>
        <begin position="2"/>
        <end position="61"/>
    </location>
</feature>
<dbReference type="GO" id="GO:0003964">
    <property type="term" value="F:RNA-directed DNA polymerase activity"/>
    <property type="evidence" value="ECO:0007669"/>
    <property type="project" value="UniProtKB-KW"/>
</dbReference>
<proteinExistence type="predicted"/>
<feature type="non-terminal residue" evidence="8">
    <location>
        <position position="1"/>
    </location>
</feature>
<keyword evidence="6" id="KW-0695">RNA-directed DNA polymerase</keyword>
<sequence length="99" mass="11552">MDPAQLNYTIIKKELLAIVFDLDKFCSYLLGSKIIVFSNHAALRFLLKKPDAKPRLIWWMIERESDLMPIQDEFPNEQLLHINTPTPWFADICNFVVAS</sequence>
<keyword evidence="4" id="KW-0255">Endonuclease</keyword>
<keyword evidence="3" id="KW-0540">Nuclease</keyword>
<gene>
    <name evidence="8" type="ORF">CR513_33393</name>
</gene>
<comment type="caution">
    <text evidence="8">The sequence shown here is derived from an EMBL/GenBank/DDBJ whole genome shotgun (WGS) entry which is preliminary data.</text>
</comment>
<dbReference type="InterPro" id="IPR041373">
    <property type="entry name" value="RT_RNaseH"/>
</dbReference>
<keyword evidence="5" id="KW-0378">Hydrolase</keyword>
<evidence type="ECO:0000259" key="7">
    <source>
        <dbReference type="Pfam" id="PF17917"/>
    </source>
</evidence>
<evidence type="ECO:0000313" key="9">
    <source>
        <dbReference type="Proteomes" id="UP000257109"/>
    </source>
</evidence>
<dbReference type="InterPro" id="IPR043502">
    <property type="entry name" value="DNA/RNA_pol_sf"/>
</dbReference>
<name>A0A371G4C5_MUCPR</name>
<dbReference type="GO" id="GO:0016787">
    <property type="term" value="F:hydrolase activity"/>
    <property type="evidence" value="ECO:0007669"/>
    <property type="project" value="UniProtKB-KW"/>
</dbReference>
<reference evidence="8" key="1">
    <citation type="submission" date="2018-05" db="EMBL/GenBank/DDBJ databases">
        <title>Draft genome of Mucuna pruriens seed.</title>
        <authorList>
            <person name="Nnadi N.E."/>
            <person name="Vos R."/>
            <person name="Hasami M.H."/>
            <person name="Devisetty U.K."/>
            <person name="Aguiy J.C."/>
        </authorList>
    </citation>
    <scope>NUCLEOTIDE SEQUENCE [LARGE SCALE GENOMIC DNA]</scope>
    <source>
        <strain evidence="8">JCA_2017</strain>
    </source>
</reference>
<evidence type="ECO:0000256" key="2">
    <source>
        <dbReference type="ARBA" id="ARBA00022695"/>
    </source>
</evidence>
<dbReference type="AlphaFoldDB" id="A0A371G4C5"/>
<evidence type="ECO:0000256" key="3">
    <source>
        <dbReference type="ARBA" id="ARBA00022722"/>
    </source>
</evidence>